<evidence type="ECO:0000313" key="3">
    <source>
        <dbReference type="Proteomes" id="UP000240493"/>
    </source>
</evidence>
<dbReference type="AlphaFoldDB" id="A0A2T3Z6K7"/>
<sequence length="128" mass="14622">MKLLNDLKTIPPEALNWLKECDDTWLYGPLQPIDGASESWDNITSDSSGKRPSLKKRSTLETMFQEYYYSTSGSWVIRGNGETQTATNRRAAGRLFRLLPSSILRLLSVSGEDKYVRFSEEVTIYSYI</sequence>
<accession>A0A2T3Z6K7</accession>
<keyword evidence="3" id="KW-1185">Reference proteome</keyword>
<dbReference type="Proteomes" id="UP000240493">
    <property type="component" value="Unassembled WGS sequence"/>
</dbReference>
<reference evidence="2 3" key="1">
    <citation type="submission" date="2016-07" db="EMBL/GenBank/DDBJ databases">
        <title>Multiple horizontal gene transfer events from other fungi enriched the ability of initially mycotrophic Trichoderma (Ascomycota) to feed on dead plant biomass.</title>
        <authorList>
            <consortium name="DOE Joint Genome Institute"/>
            <person name="Aerts A."/>
            <person name="Atanasova L."/>
            <person name="Chenthamara K."/>
            <person name="Zhang J."/>
            <person name="Grujic M."/>
            <person name="Henrissat B."/>
            <person name="Kuo A."/>
            <person name="Salamov A."/>
            <person name="Lipzen A."/>
            <person name="Labutti K."/>
            <person name="Barry K."/>
            <person name="Miao Y."/>
            <person name="Rahimi M.J."/>
            <person name="Shen Q."/>
            <person name="Grigoriev I.V."/>
            <person name="Kubicek C.P."/>
            <person name="Druzhinina I.S."/>
        </authorList>
    </citation>
    <scope>NUCLEOTIDE SEQUENCE [LARGE SCALE GENOMIC DNA]</scope>
    <source>
        <strain evidence="2 3">CBS 433.97</strain>
    </source>
</reference>
<evidence type="ECO:0000313" key="2">
    <source>
        <dbReference type="EMBL" id="PTB40437.1"/>
    </source>
</evidence>
<name>A0A2T3Z6K7_TRIA4</name>
<organism evidence="2 3">
    <name type="scientific">Trichoderma asperellum (strain ATCC 204424 / CBS 433.97 / NBRC 101777)</name>
    <dbReference type="NCBI Taxonomy" id="1042311"/>
    <lineage>
        <taxon>Eukaryota</taxon>
        <taxon>Fungi</taxon>
        <taxon>Dikarya</taxon>
        <taxon>Ascomycota</taxon>
        <taxon>Pezizomycotina</taxon>
        <taxon>Sordariomycetes</taxon>
        <taxon>Hypocreomycetidae</taxon>
        <taxon>Hypocreales</taxon>
        <taxon>Hypocreaceae</taxon>
        <taxon>Trichoderma</taxon>
    </lineage>
</organism>
<protein>
    <submittedName>
        <fullName evidence="2">Uncharacterized protein</fullName>
    </submittedName>
</protein>
<dbReference type="OrthoDB" id="5091377at2759"/>
<dbReference type="EMBL" id="KZ679263">
    <property type="protein sequence ID" value="PTB40437.1"/>
    <property type="molecule type" value="Genomic_DNA"/>
</dbReference>
<dbReference type="STRING" id="1042311.A0A2T3Z6K7"/>
<evidence type="ECO:0000256" key="1">
    <source>
        <dbReference type="SAM" id="MobiDB-lite"/>
    </source>
</evidence>
<proteinExistence type="predicted"/>
<gene>
    <name evidence="2" type="ORF">M441DRAFT_81141</name>
</gene>
<feature type="region of interest" description="Disordered" evidence="1">
    <location>
        <begin position="35"/>
        <end position="54"/>
    </location>
</feature>